<comment type="caution">
    <text evidence="8">The sequence shown here is derived from an EMBL/GenBank/DDBJ whole genome shotgun (WGS) entry which is preliminary data.</text>
</comment>
<keyword evidence="6" id="KW-0732">Signal</keyword>
<keyword evidence="8" id="KW-0413">Isomerase</keyword>
<evidence type="ECO:0000256" key="2">
    <source>
        <dbReference type="ARBA" id="ARBA00022748"/>
    </source>
</evidence>
<dbReference type="Proteomes" id="UP000249547">
    <property type="component" value="Unassembled WGS sequence"/>
</dbReference>
<feature type="chain" id="PRO_5016283865" evidence="6">
    <location>
        <begin position="22"/>
        <end position="458"/>
    </location>
</feature>
<dbReference type="InterPro" id="IPR013766">
    <property type="entry name" value="Thioredoxin_domain"/>
</dbReference>
<protein>
    <submittedName>
        <fullName evidence="8">Thiol-disulfide isomerase/thioredoxin</fullName>
    </submittedName>
</protein>
<proteinExistence type="predicted"/>
<keyword evidence="3" id="KW-1015">Disulfide bond</keyword>
<dbReference type="GO" id="GO:0030313">
    <property type="term" value="C:cell envelope"/>
    <property type="evidence" value="ECO:0007669"/>
    <property type="project" value="UniProtKB-SubCell"/>
</dbReference>
<dbReference type="InterPro" id="IPR013740">
    <property type="entry name" value="Redoxin"/>
</dbReference>
<dbReference type="PANTHER" id="PTHR42852">
    <property type="entry name" value="THIOL:DISULFIDE INTERCHANGE PROTEIN DSBE"/>
    <property type="match status" value="1"/>
</dbReference>
<reference evidence="8 9" key="1">
    <citation type="submission" date="2018-06" db="EMBL/GenBank/DDBJ databases">
        <title>Genomic Encyclopedia of Archaeal and Bacterial Type Strains, Phase II (KMG-II): from individual species to whole genera.</title>
        <authorList>
            <person name="Goeker M."/>
        </authorList>
    </citation>
    <scope>NUCLEOTIDE SEQUENCE [LARGE SCALE GENOMIC DNA]</scope>
    <source>
        <strain evidence="8 9">DSM 23857</strain>
    </source>
</reference>
<dbReference type="RefSeq" id="WP_111599156.1">
    <property type="nucleotide sequence ID" value="NZ_QLLL01000007.1"/>
</dbReference>
<dbReference type="GO" id="GO:0016853">
    <property type="term" value="F:isomerase activity"/>
    <property type="evidence" value="ECO:0007669"/>
    <property type="project" value="UniProtKB-KW"/>
</dbReference>
<dbReference type="PROSITE" id="PS51352">
    <property type="entry name" value="THIOREDOXIN_2"/>
    <property type="match status" value="1"/>
</dbReference>
<dbReference type="Pfam" id="PF08534">
    <property type="entry name" value="Redoxin"/>
    <property type="match status" value="1"/>
</dbReference>
<comment type="subcellular location">
    <subcellularLocation>
        <location evidence="1">Cell envelope</location>
    </subcellularLocation>
</comment>
<feature type="compositionally biased region" description="Basic and acidic residues" evidence="5">
    <location>
        <begin position="447"/>
        <end position="458"/>
    </location>
</feature>
<feature type="signal peptide" evidence="6">
    <location>
        <begin position="1"/>
        <end position="21"/>
    </location>
</feature>
<keyword evidence="4" id="KW-0676">Redox-active center</keyword>
<evidence type="ECO:0000313" key="9">
    <source>
        <dbReference type="Proteomes" id="UP000249547"/>
    </source>
</evidence>
<dbReference type="CDD" id="cd02966">
    <property type="entry name" value="TlpA_like_family"/>
    <property type="match status" value="1"/>
</dbReference>
<evidence type="ECO:0000256" key="3">
    <source>
        <dbReference type="ARBA" id="ARBA00023157"/>
    </source>
</evidence>
<dbReference type="SUPFAM" id="SSF52833">
    <property type="entry name" value="Thioredoxin-like"/>
    <property type="match status" value="1"/>
</dbReference>
<sequence length="458" mass="51958">MKKLRLMLVALAAWGIVPVCAAPVVGPTVIQGQVDNEKINSITLFKTEDGHRVKVATVNVEDKQFAFALTKVTEGYYYIGDAGEKDLARVYLKNNDQLSIVLHDDGAELKAGSVENKKLYEWEKAINPLARPAHQFWKGNYTYDEVFPVLEALLPKVTTFKKGINTPNKNFNELLKYTVDADIEYAAMHLLYTPRSKHPLEEDKPAYYKTIAQDVKFTNPNIMKIGYAKDYVSLYVMHVFTTKMKASKEKPTMPTLAENVKLFGLDDVKAMFILNSITRYKTYEELATAVEPVKGLLKTKNQIDAYNEVERSLRSFKKGTAGYNFKYPDTNGKEVAFSDLKGKVVVVDVWATWCGPCKKEIPFLKELEKEMEGKDVTFVGVSVDEAKDKQKWIDFVKKEELAGIQIFATGWSEITKFYNITGIPRFMVFDKKGNVVSIDSPRPSSPDLKKMIEEELKK</sequence>
<feature type="domain" description="Thioredoxin" evidence="7">
    <location>
        <begin position="316"/>
        <end position="457"/>
    </location>
</feature>
<dbReference type="GO" id="GO:0017004">
    <property type="term" value="P:cytochrome complex assembly"/>
    <property type="evidence" value="ECO:0007669"/>
    <property type="project" value="UniProtKB-KW"/>
</dbReference>
<dbReference type="InterPro" id="IPR036249">
    <property type="entry name" value="Thioredoxin-like_sf"/>
</dbReference>
<dbReference type="EMBL" id="QLLL01000007">
    <property type="protein sequence ID" value="RAJ01515.1"/>
    <property type="molecule type" value="Genomic_DNA"/>
</dbReference>
<keyword evidence="2" id="KW-0201">Cytochrome c-type biogenesis</keyword>
<name>A0A327QC15_9BACT</name>
<dbReference type="AlphaFoldDB" id="A0A327QC15"/>
<dbReference type="Gene3D" id="3.40.30.10">
    <property type="entry name" value="Glutaredoxin"/>
    <property type="match status" value="1"/>
</dbReference>
<accession>A0A327QC15</accession>
<dbReference type="PANTHER" id="PTHR42852:SF6">
    <property type="entry name" value="THIOL:DISULFIDE INTERCHANGE PROTEIN DSBE"/>
    <property type="match status" value="1"/>
</dbReference>
<dbReference type="InterPro" id="IPR050553">
    <property type="entry name" value="Thioredoxin_ResA/DsbE_sf"/>
</dbReference>
<evidence type="ECO:0000259" key="7">
    <source>
        <dbReference type="PROSITE" id="PS51352"/>
    </source>
</evidence>
<evidence type="ECO:0000313" key="8">
    <source>
        <dbReference type="EMBL" id="RAJ01515.1"/>
    </source>
</evidence>
<dbReference type="InterPro" id="IPR017937">
    <property type="entry name" value="Thioredoxin_CS"/>
</dbReference>
<keyword evidence="9" id="KW-1185">Reference proteome</keyword>
<evidence type="ECO:0000256" key="5">
    <source>
        <dbReference type="SAM" id="MobiDB-lite"/>
    </source>
</evidence>
<feature type="region of interest" description="Disordered" evidence="5">
    <location>
        <begin position="439"/>
        <end position="458"/>
    </location>
</feature>
<evidence type="ECO:0000256" key="4">
    <source>
        <dbReference type="ARBA" id="ARBA00023284"/>
    </source>
</evidence>
<dbReference type="GO" id="GO:0016491">
    <property type="term" value="F:oxidoreductase activity"/>
    <property type="evidence" value="ECO:0007669"/>
    <property type="project" value="InterPro"/>
</dbReference>
<gene>
    <name evidence="8" type="ORF">LX64_03730</name>
</gene>
<dbReference type="OrthoDB" id="1095575at2"/>
<evidence type="ECO:0000256" key="6">
    <source>
        <dbReference type="SAM" id="SignalP"/>
    </source>
</evidence>
<dbReference type="PROSITE" id="PS00194">
    <property type="entry name" value="THIOREDOXIN_1"/>
    <property type="match status" value="1"/>
</dbReference>
<organism evidence="8 9">
    <name type="scientific">Chitinophaga skermanii</name>
    <dbReference type="NCBI Taxonomy" id="331697"/>
    <lineage>
        <taxon>Bacteria</taxon>
        <taxon>Pseudomonadati</taxon>
        <taxon>Bacteroidota</taxon>
        <taxon>Chitinophagia</taxon>
        <taxon>Chitinophagales</taxon>
        <taxon>Chitinophagaceae</taxon>
        <taxon>Chitinophaga</taxon>
    </lineage>
</organism>
<evidence type="ECO:0000256" key="1">
    <source>
        <dbReference type="ARBA" id="ARBA00004196"/>
    </source>
</evidence>